<evidence type="ECO:0000313" key="4">
    <source>
        <dbReference type="Proteomes" id="UP000247099"/>
    </source>
</evidence>
<dbReference type="InParanoid" id="A0A317ZMP2"/>
<dbReference type="GO" id="GO:0004029">
    <property type="term" value="F:aldehyde dehydrogenase (NAD+) activity"/>
    <property type="evidence" value="ECO:0007669"/>
    <property type="project" value="TreeGrafter"/>
</dbReference>
<evidence type="ECO:0000259" key="2">
    <source>
        <dbReference type="Pfam" id="PF01370"/>
    </source>
</evidence>
<evidence type="ECO:0000256" key="1">
    <source>
        <dbReference type="SAM" id="Phobius"/>
    </source>
</evidence>
<feature type="transmembrane region" description="Helical" evidence="1">
    <location>
        <begin position="15"/>
        <end position="32"/>
    </location>
</feature>
<dbReference type="Pfam" id="PF01370">
    <property type="entry name" value="Epimerase"/>
    <property type="match status" value="1"/>
</dbReference>
<dbReference type="InterPro" id="IPR001509">
    <property type="entry name" value="Epimerase_deHydtase"/>
</dbReference>
<dbReference type="PANTHER" id="PTHR48079:SF6">
    <property type="entry name" value="NAD(P)-BINDING DOMAIN-CONTAINING PROTEIN-RELATED"/>
    <property type="match status" value="1"/>
</dbReference>
<dbReference type="RefSeq" id="WP_110130476.1">
    <property type="nucleotide sequence ID" value="NZ_QHJQ01000003.1"/>
</dbReference>
<name>A0A317ZMP2_9BACT</name>
<dbReference type="GO" id="GO:0005737">
    <property type="term" value="C:cytoplasm"/>
    <property type="evidence" value="ECO:0007669"/>
    <property type="project" value="TreeGrafter"/>
</dbReference>
<comment type="caution">
    <text evidence="3">The sequence shown here is derived from an EMBL/GenBank/DDBJ whole genome shotgun (WGS) entry which is preliminary data.</text>
</comment>
<organism evidence="3 4">
    <name type="scientific">Coraliomargarita sinensis</name>
    <dbReference type="NCBI Taxonomy" id="2174842"/>
    <lineage>
        <taxon>Bacteria</taxon>
        <taxon>Pseudomonadati</taxon>
        <taxon>Verrucomicrobiota</taxon>
        <taxon>Opitutia</taxon>
        <taxon>Puniceicoccales</taxon>
        <taxon>Coraliomargaritaceae</taxon>
        <taxon>Coraliomargarita</taxon>
    </lineage>
</organism>
<keyword evidence="1" id="KW-0812">Transmembrane</keyword>
<dbReference type="AlphaFoldDB" id="A0A317ZMP2"/>
<sequence>MTSKDTEKSDFPESVMIFGCGYVGTALAAVLIQRGVRVGALTRNPERADELRALGVSEVIVADLDSQDWKNQLRESYAAVVNCVSSAGGGLDGYHKSYVEGQRRILEWAKTQKIRSYLYTSSTSVYAQDGGVVVDEDTETSGAPATGQVLIESEHLIETHAELFGAWYVFRLAGIYGPARHFLLNQLKERRGTIPGRGDYHMNMIHRDDIVSAVLVALAVRAPSGVYNIADDEAAPKETVLTFLADRLGLPVPEFDPNDIPPRLKRRGGRMPDRIVSNRKARAQLGWEPKYRSYREGYAALLKS</sequence>
<dbReference type="PANTHER" id="PTHR48079">
    <property type="entry name" value="PROTEIN YEEZ"/>
    <property type="match status" value="1"/>
</dbReference>
<dbReference type="Proteomes" id="UP000247099">
    <property type="component" value="Unassembled WGS sequence"/>
</dbReference>
<dbReference type="InterPro" id="IPR051783">
    <property type="entry name" value="NAD(P)-dependent_oxidoreduct"/>
</dbReference>
<proteinExistence type="predicted"/>
<keyword evidence="1" id="KW-0472">Membrane</keyword>
<feature type="domain" description="NAD-dependent epimerase/dehydratase" evidence="2">
    <location>
        <begin position="19"/>
        <end position="230"/>
    </location>
</feature>
<dbReference type="FunCoup" id="A0A317ZMP2">
    <property type="interactions" value="221"/>
</dbReference>
<reference evidence="3 4" key="1">
    <citation type="submission" date="2018-05" db="EMBL/GenBank/DDBJ databases">
        <title>Coraliomargarita sinensis sp. nov., isolated from a marine solar saltern.</title>
        <authorList>
            <person name="Zhou L.Y."/>
        </authorList>
    </citation>
    <scope>NUCLEOTIDE SEQUENCE [LARGE SCALE GENOMIC DNA]</scope>
    <source>
        <strain evidence="3 4">WN38</strain>
    </source>
</reference>
<gene>
    <name evidence="3" type="ORF">DDZ13_05730</name>
</gene>
<keyword evidence="4" id="KW-1185">Reference proteome</keyword>
<dbReference type="OrthoDB" id="9808276at2"/>
<dbReference type="InterPro" id="IPR036291">
    <property type="entry name" value="NAD(P)-bd_dom_sf"/>
</dbReference>
<keyword evidence="1" id="KW-1133">Transmembrane helix</keyword>
<dbReference type="SUPFAM" id="SSF51735">
    <property type="entry name" value="NAD(P)-binding Rossmann-fold domains"/>
    <property type="match status" value="1"/>
</dbReference>
<accession>A0A317ZMP2</accession>
<protein>
    <submittedName>
        <fullName evidence="3">Epimerase</fullName>
    </submittedName>
</protein>
<evidence type="ECO:0000313" key="3">
    <source>
        <dbReference type="EMBL" id="PXA04671.1"/>
    </source>
</evidence>
<dbReference type="EMBL" id="QHJQ01000003">
    <property type="protein sequence ID" value="PXA04671.1"/>
    <property type="molecule type" value="Genomic_DNA"/>
</dbReference>
<dbReference type="Gene3D" id="3.40.50.720">
    <property type="entry name" value="NAD(P)-binding Rossmann-like Domain"/>
    <property type="match status" value="1"/>
</dbReference>